<sequence>MLRTSVAMGVGPPAFWLLSLAEWRMLTESAPGVSPLGRVEFERLMAAWPDGGET</sequence>
<reference evidence="1 2" key="1">
    <citation type="submission" date="2017-03" db="EMBL/GenBank/DDBJ databases">
        <title>Lifting the veil on microbial sulfur biogeochemistry in mining wastewaters.</title>
        <authorList>
            <person name="Kantor R.S."/>
            <person name="Colenbrander Nelson T."/>
            <person name="Marshall S."/>
            <person name="Bennett D."/>
            <person name="Apte S."/>
            <person name="Camacho D."/>
            <person name="Thomas B.C."/>
            <person name="Warren L.A."/>
            <person name="Banfield J.F."/>
        </authorList>
    </citation>
    <scope>NUCLEOTIDE SEQUENCE [LARGE SCALE GENOMIC DNA]</scope>
    <source>
        <strain evidence="1">32-68-21</strain>
    </source>
</reference>
<comment type="caution">
    <text evidence="1">The sequence shown here is derived from an EMBL/GenBank/DDBJ whole genome shotgun (WGS) entry which is preliminary data.</text>
</comment>
<protein>
    <recommendedName>
        <fullName evidence="3">Phage tail assembly chaperone</fullName>
    </recommendedName>
</protein>
<evidence type="ECO:0000313" key="2">
    <source>
        <dbReference type="Proteomes" id="UP000216147"/>
    </source>
</evidence>
<organism evidence="1 2">
    <name type="scientific">Brevundimonas subvibrioides</name>
    <dbReference type="NCBI Taxonomy" id="74313"/>
    <lineage>
        <taxon>Bacteria</taxon>
        <taxon>Pseudomonadati</taxon>
        <taxon>Pseudomonadota</taxon>
        <taxon>Alphaproteobacteria</taxon>
        <taxon>Caulobacterales</taxon>
        <taxon>Caulobacteraceae</taxon>
        <taxon>Brevundimonas</taxon>
    </lineage>
</organism>
<dbReference type="Proteomes" id="UP000216147">
    <property type="component" value="Unassembled WGS sequence"/>
</dbReference>
<accession>A0A258HM47</accession>
<name>A0A258HM47_9CAUL</name>
<evidence type="ECO:0000313" key="1">
    <source>
        <dbReference type="EMBL" id="OYX57393.1"/>
    </source>
</evidence>
<dbReference type="InterPro" id="IPR019056">
    <property type="entry name" value="Phage_TAC_6"/>
</dbReference>
<gene>
    <name evidence="1" type="ORF">B7Y86_06735</name>
</gene>
<dbReference type="AlphaFoldDB" id="A0A258HM47"/>
<dbReference type="EMBL" id="NCEQ01000006">
    <property type="protein sequence ID" value="OYX57393.1"/>
    <property type="molecule type" value="Genomic_DNA"/>
</dbReference>
<evidence type="ECO:0008006" key="3">
    <source>
        <dbReference type="Google" id="ProtNLM"/>
    </source>
</evidence>
<dbReference type="Pfam" id="PF09550">
    <property type="entry name" value="Phage_TAC_6"/>
    <property type="match status" value="1"/>
</dbReference>
<proteinExistence type="predicted"/>